<protein>
    <recommendedName>
        <fullName evidence="1">SH3b domain-containing protein</fullName>
    </recommendedName>
</protein>
<dbReference type="CDD" id="cd14845">
    <property type="entry name" value="L-Ala-D-Glu_peptidase_like"/>
    <property type="match status" value="1"/>
</dbReference>
<dbReference type="GO" id="GO:0008233">
    <property type="term" value="F:peptidase activity"/>
    <property type="evidence" value="ECO:0007669"/>
    <property type="project" value="InterPro"/>
</dbReference>
<sequence length="239" mass="27258">MDNLSLKRIELLHPDVVEKAKRVLELMTIALTGRAIVRFTYTLRTFKEQQNLYNLGRTVVNPVGKSKSKPMGNIVTNAKAGQSIHNYGLAFDIALVIDGKEASWDTVKDWDADGIADWMECVKIAKANGWEWGGDWKTFQDEPHFQYDFGYSWQQLQAKWNAGDVTNGYVNLKRIAPPTKNTFRLTTSVNFRRQAAIGNNVIMVVIKGEYVNEVERTGTWSLVEYNGKRGYVSNKYLIR</sequence>
<dbReference type="InterPro" id="IPR009045">
    <property type="entry name" value="Zn_M74/Hedgehog-like"/>
</dbReference>
<dbReference type="EMBL" id="RBEE01000043">
    <property type="protein sequence ID" value="RNL50760.1"/>
    <property type="molecule type" value="Genomic_DNA"/>
</dbReference>
<dbReference type="Gene3D" id="3.30.1380.10">
    <property type="match status" value="1"/>
</dbReference>
<dbReference type="PROSITE" id="PS51781">
    <property type="entry name" value="SH3B"/>
    <property type="match status" value="1"/>
</dbReference>
<dbReference type="AlphaFoldDB" id="A0A3N0BPE7"/>
<dbReference type="OrthoDB" id="9799970at2"/>
<organism evidence="2 3">
    <name type="scientific">Pedobacter jejuensis</name>
    <dbReference type="NCBI Taxonomy" id="1268550"/>
    <lineage>
        <taxon>Bacteria</taxon>
        <taxon>Pseudomonadati</taxon>
        <taxon>Bacteroidota</taxon>
        <taxon>Sphingobacteriia</taxon>
        <taxon>Sphingobacteriales</taxon>
        <taxon>Sphingobacteriaceae</taxon>
        <taxon>Pedobacter</taxon>
    </lineage>
</organism>
<evidence type="ECO:0000313" key="3">
    <source>
        <dbReference type="Proteomes" id="UP000274046"/>
    </source>
</evidence>
<dbReference type="Gene3D" id="2.30.30.40">
    <property type="entry name" value="SH3 Domains"/>
    <property type="match status" value="1"/>
</dbReference>
<dbReference type="SUPFAM" id="SSF55166">
    <property type="entry name" value="Hedgehog/DD-peptidase"/>
    <property type="match status" value="1"/>
</dbReference>
<dbReference type="Pfam" id="PF13539">
    <property type="entry name" value="Peptidase_M15_4"/>
    <property type="match status" value="1"/>
</dbReference>
<evidence type="ECO:0000259" key="1">
    <source>
        <dbReference type="PROSITE" id="PS51781"/>
    </source>
</evidence>
<proteinExistence type="predicted"/>
<dbReference type="Proteomes" id="UP000274046">
    <property type="component" value="Unassembled WGS sequence"/>
</dbReference>
<gene>
    <name evidence="2" type="ORF">D7004_17890</name>
</gene>
<comment type="caution">
    <text evidence="2">The sequence shown here is derived from an EMBL/GenBank/DDBJ whole genome shotgun (WGS) entry which is preliminary data.</text>
</comment>
<feature type="domain" description="SH3b" evidence="1">
    <location>
        <begin position="178"/>
        <end position="239"/>
    </location>
</feature>
<dbReference type="InterPro" id="IPR039561">
    <property type="entry name" value="Peptidase_M15C"/>
</dbReference>
<dbReference type="InterPro" id="IPR003646">
    <property type="entry name" value="SH3-like_bac-type"/>
</dbReference>
<keyword evidence="3" id="KW-1185">Reference proteome</keyword>
<dbReference type="Pfam" id="PF08239">
    <property type="entry name" value="SH3_3"/>
    <property type="match status" value="1"/>
</dbReference>
<reference evidence="2 3" key="1">
    <citation type="submission" date="2018-10" db="EMBL/GenBank/DDBJ databases">
        <title>Genome sequencing of Pedobacter jejuensis TNB23.</title>
        <authorList>
            <person name="Cho Y.-J."/>
            <person name="Cho A."/>
            <person name="Kim O.-S."/>
        </authorList>
    </citation>
    <scope>NUCLEOTIDE SEQUENCE [LARGE SCALE GENOMIC DNA]</scope>
    <source>
        <strain evidence="2 3">TNB23</strain>
    </source>
</reference>
<name>A0A3N0BPE7_9SPHI</name>
<accession>A0A3N0BPE7</accession>
<dbReference type="RefSeq" id="WP_123207186.1">
    <property type="nucleotide sequence ID" value="NZ_RBEE01000043.1"/>
</dbReference>
<evidence type="ECO:0000313" key="2">
    <source>
        <dbReference type="EMBL" id="RNL50760.1"/>
    </source>
</evidence>